<dbReference type="Gene3D" id="2.40.30.10">
    <property type="entry name" value="Translation factors"/>
    <property type="match status" value="1"/>
</dbReference>
<dbReference type="CDD" id="cd06193">
    <property type="entry name" value="siderophore_interacting"/>
    <property type="match status" value="1"/>
</dbReference>
<evidence type="ECO:0000313" key="3">
    <source>
        <dbReference type="EMBL" id="SDP81374.1"/>
    </source>
</evidence>
<dbReference type="STRING" id="405564.SAMN04487905_109201"/>
<dbReference type="Pfam" id="PF04954">
    <property type="entry name" value="SIP"/>
    <property type="match status" value="1"/>
</dbReference>
<dbReference type="OrthoDB" id="3291337at2"/>
<dbReference type="PROSITE" id="PS51384">
    <property type="entry name" value="FAD_FR"/>
    <property type="match status" value="1"/>
</dbReference>
<dbReference type="PANTHER" id="PTHR30157">
    <property type="entry name" value="FERRIC REDUCTASE, NADPH-DEPENDENT"/>
    <property type="match status" value="1"/>
</dbReference>
<dbReference type="InterPro" id="IPR039261">
    <property type="entry name" value="FNR_nucleotide-bd"/>
</dbReference>
<evidence type="ECO:0000259" key="2">
    <source>
        <dbReference type="PROSITE" id="PS51384"/>
    </source>
</evidence>
<keyword evidence="4" id="KW-1185">Reference proteome</keyword>
<proteinExistence type="predicted"/>
<organism evidence="3 4">
    <name type="scientific">Actinopolyspora xinjiangensis</name>
    <dbReference type="NCBI Taxonomy" id="405564"/>
    <lineage>
        <taxon>Bacteria</taxon>
        <taxon>Bacillati</taxon>
        <taxon>Actinomycetota</taxon>
        <taxon>Actinomycetes</taxon>
        <taxon>Actinopolysporales</taxon>
        <taxon>Actinopolysporaceae</taxon>
        <taxon>Actinopolyspora</taxon>
    </lineage>
</organism>
<accession>A0A1H0VSM7</accession>
<name>A0A1H0VSM7_9ACTN</name>
<dbReference type="RefSeq" id="WP_092602806.1">
    <property type="nucleotide sequence ID" value="NZ_FNJR01000009.1"/>
</dbReference>
<dbReference type="InterPro" id="IPR007037">
    <property type="entry name" value="SIP_rossman_dom"/>
</dbReference>
<dbReference type="InterPro" id="IPR017927">
    <property type="entry name" value="FAD-bd_FR_type"/>
</dbReference>
<dbReference type="Gene3D" id="3.40.50.80">
    <property type="entry name" value="Nucleotide-binding domain of ferredoxin-NADP reductase (FNR) module"/>
    <property type="match status" value="1"/>
</dbReference>
<dbReference type="SUPFAM" id="SSF63380">
    <property type="entry name" value="Riboflavin synthase domain-like"/>
    <property type="match status" value="1"/>
</dbReference>
<feature type="domain" description="FAD-binding FR-type" evidence="2">
    <location>
        <begin position="25"/>
        <end position="156"/>
    </location>
</feature>
<dbReference type="Proteomes" id="UP000199497">
    <property type="component" value="Unassembled WGS sequence"/>
</dbReference>
<sequence length="343" mass="36759">MAPAARTVRTAPSSTRSQATGRPEYRVYTVEVAGRRQLSPNFVRLTFSGEALRSFGAGGVDQRVKLLLPRPGRTVADVPEGRDWYTAWQAMPEEIRPTMRTYTVRAFRPERAEMDIDFVLHGSGEEASGPASAWAGAADVGDEVAILGPDRPGSGRMWGCEWCPPATARRLLLAGDETAIPAVAAILESLPADSRGIACLEVPSGEDVQVWDHVPEGIDVRWLPRDVAGAEHGELLERGLETALGELCSRSGGDGAGGCPAASEAVAALEDVDVDNYLLWEIPESEAPESSAGAKLDIAGGELYGWLAGEAGVIKRLRRMTVQGYGVPRGSVAFMGYWRRGRC</sequence>
<evidence type="ECO:0000313" key="4">
    <source>
        <dbReference type="Proteomes" id="UP000199497"/>
    </source>
</evidence>
<gene>
    <name evidence="3" type="ORF">SAMN04487905_109201</name>
</gene>
<dbReference type="InterPro" id="IPR017938">
    <property type="entry name" value="Riboflavin_synthase-like_b-brl"/>
</dbReference>
<evidence type="ECO:0000256" key="1">
    <source>
        <dbReference type="SAM" id="MobiDB-lite"/>
    </source>
</evidence>
<dbReference type="InterPro" id="IPR013113">
    <property type="entry name" value="SIP_FAD-bd"/>
</dbReference>
<dbReference type="EMBL" id="FNJR01000009">
    <property type="protein sequence ID" value="SDP81374.1"/>
    <property type="molecule type" value="Genomic_DNA"/>
</dbReference>
<feature type="compositionally biased region" description="Polar residues" evidence="1">
    <location>
        <begin position="10"/>
        <end position="20"/>
    </location>
</feature>
<reference evidence="4" key="1">
    <citation type="submission" date="2016-10" db="EMBL/GenBank/DDBJ databases">
        <authorList>
            <person name="Varghese N."/>
            <person name="Submissions S."/>
        </authorList>
    </citation>
    <scope>NUCLEOTIDE SEQUENCE [LARGE SCALE GENOMIC DNA]</scope>
    <source>
        <strain evidence="4">DSM 46732</strain>
    </source>
</reference>
<feature type="region of interest" description="Disordered" evidence="1">
    <location>
        <begin position="1"/>
        <end position="22"/>
    </location>
</feature>
<dbReference type="PANTHER" id="PTHR30157:SF0">
    <property type="entry name" value="NADPH-DEPENDENT FERRIC-CHELATE REDUCTASE"/>
    <property type="match status" value="1"/>
</dbReference>
<dbReference type="Pfam" id="PF08021">
    <property type="entry name" value="FAD_binding_9"/>
    <property type="match status" value="1"/>
</dbReference>
<dbReference type="AlphaFoldDB" id="A0A1H0VSM7"/>
<dbReference type="GO" id="GO:0016491">
    <property type="term" value="F:oxidoreductase activity"/>
    <property type="evidence" value="ECO:0007669"/>
    <property type="project" value="InterPro"/>
</dbReference>
<dbReference type="InterPro" id="IPR039374">
    <property type="entry name" value="SIP_fam"/>
</dbReference>
<protein>
    <submittedName>
        <fullName evidence="3">NADPH-dependent ferric siderophore reductase, contains FAD-binding and SIP domains</fullName>
    </submittedName>
</protein>